<dbReference type="GO" id="GO:0005634">
    <property type="term" value="C:nucleus"/>
    <property type="evidence" value="ECO:0000318"/>
    <property type="project" value="GO_Central"/>
</dbReference>
<reference evidence="1" key="2">
    <citation type="submission" date="2017-06" db="EMBL/GenBank/DDBJ databases">
        <title>WGS assembly of Brachypodium distachyon.</title>
        <authorList>
            <consortium name="The International Brachypodium Initiative"/>
            <person name="Lucas S."/>
            <person name="Harmon-Smith M."/>
            <person name="Lail K."/>
            <person name="Tice H."/>
            <person name="Grimwood J."/>
            <person name="Bruce D."/>
            <person name="Barry K."/>
            <person name="Shu S."/>
            <person name="Lindquist E."/>
            <person name="Wang M."/>
            <person name="Pitluck S."/>
            <person name="Vogel J.P."/>
            <person name="Garvin D.F."/>
            <person name="Mockler T.C."/>
            <person name="Schmutz J."/>
            <person name="Rokhsar D."/>
            <person name="Bevan M.W."/>
        </authorList>
    </citation>
    <scope>NUCLEOTIDE SEQUENCE</scope>
    <source>
        <strain evidence="1">Bd21</strain>
    </source>
</reference>
<dbReference type="GO" id="GO:0008311">
    <property type="term" value="F:double-stranded DNA 3'-5' DNA exonuclease activity"/>
    <property type="evidence" value="ECO:0000318"/>
    <property type="project" value="GO_Central"/>
</dbReference>
<evidence type="ECO:0000313" key="1">
    <source>
        <dbReference type="EMBL" id="PNT75951.1"/>
    </source>
</evidence>
<dbReference type="SUPFAM" id="SSF56219">
    <property type="entry name" value="DNase I-like"/>
    <property type="match status" value="1"/>
</dbReference>
<dbReference type="EnsemblPlants" id="PNT75951">
    <property type="protein sequence ID" value="PNT75951"/>
    <property type="gene ID" value="BRADI_1g42272v3"/>
</dbReference>
<dbReference type="GO" id="GO:0003906">
    <property type="term" value="F:DNA-(apurinic or apyrimidinic site) endonuclease activity"/>
    <property type="evidence" value="ECO:0000318"/>
    <property type="project" value="GO_Central"/>
</dbReference>
<reference evidence="2" key="3">
    <citation type="submission" date="2018-08" db="UniProtKB">
        <authorList>
            <consortium name="EnsemblPlants"/>
        </authorList>
    </citation>
    <scope>IDENTIFICATION</scope>
    <source>
        <strain evidence="2">cv. Bd21</strain>
    </source>
</reference>
<protein>
    <recommendedName>
        <fullName evidence="4">Endonuclease/exonuclease/phosphatase domain-containing protein</fullName>
    </recommendedName>
</protein>
<dbReference type="EMBL" id="CM000880">
    <property type="protein sequence ID" value="PNT75951.1"/>
    <property type="molecule type" value="Genomic_DNA"/>
</dbReference>
<dbReference type="GO" id="GO:0008081">
    <property type="term" value="F:phosphoric diester hydrolase activity"/>
    <property type="evidence" value="ECO:0000318"/>
    <property type="project" value="GO_Central"/>
</dbReference>
<reference evidence="1 2" key="1">
    <citation type="journal article" date="2010" name="Nature">
        <title>Genome sequencing and analysis of the model grass Brachypodium distachyon.</title>
        <authorList>
            <consortium name="International Brachypodium Initiative"/>
        </authorList>
    </citation>
    <scope>NUCLEOTIDE SEQUENCE [LARGE SCALE GENOMIC DNA]</scope>
    <source>
        <strain evidence="1 2">Bd21</strain>
    </source>
</reference>
<organism evidence="1">
    <name type="scientific">Brachypodium distachyon</name>
    <name type="common">Purple false brome</name>
    <name type="synonym">Trachynia distachya</name>
    <dbReference type="NCBI Taxonomy" id="15368"/>
    <lineage>
        <taxon>Eukaryota</taxon>
        <taxon>Viridiplantae</taxon>
        <taxon>Streptophyta</taxon>
        <taxon>Embryophyta</taxon>
        <taxon>Tracheophyta</taxon>
        <taxon>Spermatophyta</taxon>
        <taxon>Magnoliopsida</taxon>
        <taxon>Liliopsida</taxon>
        <taxon>Poales</taxon>
        <taxon>Poaceae</taxon>
        <taxon>BOP clade</taxon>
        <taxon>Pooideae</taxon>
        <taxon>Stipodae</taxon>
        <taxon>Brachypodieae</taxon>
        <taxon>Brachypodium</taxon>
    </lineage>
</organism>
<dbReference type="Proteomes" id="UP000008810">
    <property type="component" value="Chromosome 1"/>
</dbReference>
<dbReference type="InParanoid" id="A0A2K2DNV0"/>
<gene>
    <name evidence="1" type="ORF">BRADI_1g42272v3</name>
</gene>
<dbReference type="Gramene" id="PNT75951">
    <property type="protein sequence ID" value="PNT75951"/>
    <property type="gene ID" value="BRADI_1g42272v3"/>
</dbReference>
<evidence type="ECO:0000313" key="2">
    <source>
        <dbReference type="EnsemblPlants" id="PNT75951"/>
    </source>
</evidence>
<evidence type="ECO:0008006" key="4">
    <source>
        <dbReference type="Google" id="ProtNLM"/>
    </source>
</evidence>
<dbReference type="GO" id="GO:0006284">
    <property type="term" value="P:base-excision repair"/>
    <property type="evidence" value="ECO:0000318"/>
    <property type="project" value="GO_Central"/>
</dbReference>
<dbReference type="InterPro" id="IPR036691">
    <property type="entry name" value="Endo/exonu/phosph_ase_sf"/>
</dbReference>
<dbReference type="Gene3D" id="3.60.10.10">
    <property type="entry name" value="Endonuclease/exonuclease/phosphatase"/>
    <property type="match status" value="1"/>
</dbReference>
<keyword evidence="3" id="KW-1185">Reference proteome</keyword>
<dbReference type="OrthoDB" id="786283at2759"/>
<accession>A0A2K2DNV0</accession>
<evidence type="ECO:0000313" key="3">
    <source>
        <dbReference type="Proteomes" id="UP000008810"/>
    </source>
</evidence>
<proteinExistence type="predicted"/>
<name>A0A2K2DNV0_BRADI</name>
<sequence length="155" mass="17189">MSSANSKKLVWNACGLNSLAKRSAVFQESKLQVVTAGIVAQCIGQEFANNFFFLPAAGTRGGIILAWRACDVVLTNPHYTEHTLTAQINSPDGCWWLTGVYGPHREVDNPNFLLEPRDVRDLHAGPWVVAGDFNLIVNFEDKSNSRLHRGMMGRF</sequence>
<dbReference type="AlphaFoldDB" id="A0A2K2DNV0"/>